<evidence type="ECO:0000256" key="5">
    <source>
        <dbReference type="ARBA" id="ARBA00023128"/>
    </source>
</evidence>
<dbReference type="InterPro" id="IPR052374">
    <property type="entry name" value="SERAC1"/>
</dbReference>
<gene>
    <name evidence="7" type="primary">Serac1</name>
    <name evidence="7" type="ORF">E2C01_033608</name>
</gene>
<accession>A0A5B7F2X2</accession>
<comment type="caution">
    <text evidence="7">The sequence shown here is derived from an EMBL/GenBank/DDBJ whole genome shotgun (WGS) entry which is preliminary data.</text>
</comment>
<keyword evidence="4" id="KW-0256">Endoplasmic reticulum</keyword>
<dbReference type="EMBL" id="VSRR010004563">
    <property type="protein sequence ID" value="MPC40055.1"/>
    <property type="molecule type" value="Genomic_DNA"/>
</dbReference>
<evidence type="ECO:0000256" key="3">
    <source>
        <dbReference type="ARBA" id="ARBA00004370"/>
    </source>
</evidence>
<evidence type="ECO:0000313" key="7">
    <source>
        <dbReference type="EMBL" id="MPC40055.1"/>
    </source>
</evidence>
<protein>
    <submittedName>
        <fullName evidence="7">Protein SERAC1</fullName>
    </submittedName>
</protein>
<name>A0A5B7F2X2_PORTR</name>
<evidence type="ECO:0000256" key="6">
    <source>
        <dbReference type="ARBA" id="ARBA00023136"/>
    </source>
</evidence>
<evidence type="ECO:0000256" key="2">
    <source>
        <dbReference type="ARBA" id="ARBA00004240"/>
    </source>
</evidence>
<comment type="subcellular location">
    <subcellularLocation>
        <location evidence="2">Endoplasmic reticulum</location>
    </subcellularLocation>
    <subcellularLocation>
        <location evidence="3">Membrane</location>
    </subcellularLocation>
    <subcellularLocation>
        <location evidence="1">Mitochondrion</location>
    </subcellularLocation>
</comment>
<dbReference type="PANTHER" id="PTHR48182:SF2">
    <property type="entry name" value="PROTEIN SERAC1"/>
    <property type="match status" value="1"/>
</dbReference>
<keyword evidence="8" id="KW-1185">Reference proteome</keyword>
<sequence length="124" mass="13973">MHLQRSGDSLAKQTLAAVFCSVPHHGSSLANAITAWPLTLVLQPTHEIWQMRTDNPQLEVIHKSFLSLAKDQQVPVLSLLESKPTQHGMLWWDLQFVLPHLAGKGDQINTMPSVITVQEPDHWR</sequence>
<evidence type="ECO:0000256" key="1">
    <source>
        <dbReference type="ARBA" id="ARBA00004173"/>
    </source>
</evidence>
<dbReference type="GO" id="GO:0005739">
    <property type="term" value="C:mitochondrion"/>
    <property type="evidence" value="ECO:0007669"/>
    <property type="project" value="UniProtKB-SubCell"/>
</dbReference>
<organism evidence="7 8">
    <name type="scientific">Portunus trituberculatus</name>
    <name type="common">Swimming crab</name>
    <name type="synonym">Neptunus trituberculatus</name>
    <dbReference type="NCBI Taxonomy" id="210409"/>
    <lineage>
        <taxon>Eukaryota</taxon>
        <taxon>Metazoa</taxon>
        <taxon>Ecdysozoa</taxon>
        <taxon>Arthropoda</taxon>
        <taxon>Crustacea</taxon>
        <taxon>Multicrustacea</taxon>
        <taxon>Malacostraca</taxon>
        <taxon>Eumalacostraca</taxon>
        <taxon>Eucarida</taxon>
        <taxon>Decapoda</taxon>
        <taxon>Pleocyemata</taxon>
        <taxon>Brachyura</taxon>
        <taxon>Eubrachyura</taxon>
        <taxon>Portunoidea</taxon>
        <taxon>Portunidae</taxon>
        <taxon>Portuninae</taxon>
        <taxon>Portunus</taxon>
    </lineage>
</organism>
<reference evidence="7 8" key="1">
    <citation type="submission" date="2019-05" db="EMBL/GenBank/DDBJ databases">
        <title>Another draft genome of Portunus trituberculatus and its Hox gene families provides insights of decapod evolution.</title>
        <authorList>
            <person name="Jeong J.-H."/>
            <person name="Song I."/>
            <person name="Kim S."/>
            <person name="Choi T."/>
            <person name="Kim D."/>
            <person name="Ryu S."/>
            <person name="Kim W."/>
        </authorList>
    </citation>
    <scope>NUCLEOTIDE SEQUENCE [LARGE SCALE GENOMIC DNA]</scope>
    <source>
        <tissue evidence="7">Muscle</tissue>
    </source>
</reference>
<dbReference type="OrthoDB" id="5086500at2759"/>
<evidence type="ECO:0000256" key="4">
    <source>
        <dbReference type="ARBA" id="ARBA00022824"/>
    </source>
</evidence>
<keyword evidence="6" id="KW-0472">Membrane</keyword>
<dbReference type="PANTHER" id="PTHR48182">
    <property type="entry name" value="PROTEIN SERAC1"/>
    <property type="match status" value="1"/>
</dbReference>
<proteinExistence type="predicted"/>
<dbReference type="GO" id="GO:0005783">
    <property type="term" value="C:endoplasmic reticulum"/>
    <property type="evidence" value="ECO:0007669"/>
    <property type="project" value="UniProtKB-SubCell"/>
</dbReference>
<dbReference type="GO" id="GO:0016020">
    <property type="term" value="C:membrane"/>
    <property type="evidence" value="ECO:0007669"/>
    <property type="project" value="UniProtKB-SubCell"/>
</dbReference>
<dbReference type="AlphaFoldDB" id="A0A5B7F2X2"/>
<dbReference type="Proteomes" id="UP000324222">
    <property type="component" value="Unassembled WGS sequence"/>
</dbReference>
<evidence type="ECO:0000313" key="8">
    <source>
        <dbReference type="Proteomes" id="UP000324222"/>
    </source>
</evidence>
<keyword evidence="5" id="KW-0496">Mitochondrion</keyword>